<feature type="transmembrane region" description="Helical" evidence="1">
    <location>
        <begin position="254"/>
        <end position="276"/>
    </location>
</feature>
<dbReference type="PANTHER" id="PTHR35395">
    <property type="entry name" value="DUF6536 DOMAIN-CONTAINING PROTEIN"/>
    <property type="match status" value="1"/>
</dbReference>
<organism evidence="2 3">
    <name type="scientific">Aspergillus bertholletiae</name>
    <dbReference type="NCBI Taxonomy" id="1226010"/>
    <lineage>
        <taxon>Eukaryota</taxon>
        <taxon>Fungi</taxon>
        <taxon>Dikarya</taxon>
        <taxon>Ascomycota</taxon>
        <taxon>Pezizomycotina</taxon>
        <taxon>Eurotiomycetes</taxon>
        <taxon>Eurotiomycetidae</taxon>
        <taxon>Eurotiales</taxon>
        <taxon>Aspergillaceae</taxon>
        <taxon>Aspergillus</taxon>
        <taxon>Aspergillus subgen. Circumdati</taxon>
    </lineage>
</organism>
<keyword evidence="1" id="KW-1133">Transmembrane helix</keyword>
<name>A0A5N7B625_9EURO</name>
<dbReference type="AlphaFoldDB" id="A0A5N7B625"/>
<sequence>MGETYPFFGPTGSPYVNQSRGPQVCYNIQRDRQQRRLKCEYDEYLAIKAEEHCQLLHSPVISVIISLTAFAKVVTMSLAARVSRDRSPPLLTVGDAVASFLTRPDPTTKGMCWVSSEDHEGITYKRLSSRKFYGKASSTKRRPTTLLLDLDVLVLPITLPRYRSTRKSLEPRELTTKRIRGDGLLWHASMYCVIQRIPDPHHHNLLLVQWRHDQHASSSRALFLGGYTQTPRVTWPVKGSMQRSTYWLSVPYQYGIPALILYMILHWLVSLSVLYIQIIHYDMLEQLTNLTDTGTTR</sequence>
<evidence type="ECO:0000313" key="3">
    <source>
        <dbReference type="Proteomes" id="UP000326198"/>
    </source>
</evidence>
<keyword evidence="1" id="KW-0472">Membrane</keyword>
<dbReference type="Proteomes" id="UP000326198">
    <property type="component" value="Unassembled WGS sequence"/>
</dbReference>
<reference evidence="2 3" key="1">
    <citation type="submission" date="2019-04" db="EMBL/GenBank/DDBJ databases">
        <title>Friends and foes A comparative genomics studyof 23 Aspergillus species from section Flavi.</title>
        <authorList>
            <consortium name="DOE Joint Genome Institute"/>
            <person name="Kjaerbolling I."/>
            <person name="Vesth T."/>
            <person name="Frisvad J.C."/>
            <person name="Nybo J.L."/>
            <person name="Theobald S."/>
            <person name="Kildgaard S."/>
            <person name="Isbrandt T."/>
            <person name="Kuo A."/>
            <person name="Sato A."/>
            <person name="Lyhne E.K."/>
            <person name="Kogle M.E."/>
            <person name="Wiebenga A."/>
            <person name="Kun R.S."/>
            <person name="Lubbers R.J."/>
            <person name="Makela M.R."/>
            <person name="Barry K."/>
            <person name="Chovatia M."/>
            <person name="Clum A."/>
            <person name="Daum C."/>
            <person name="Haridas S."/>
            <person name="He G."/>
            <person name="LaButti K."/>
            <person name="Lipzen A."/>
            <person name="Mondo S."/>
            <person name="Riley R."/>
            <person name="Salamov A."/>
            <person name="Simmons B.A."/>
            <person name="Magnuson J.K."/>
            <person name="Henrissat B."/>
            <person name="Mortensen U.H."/>
            <person name="Larsen T.O."/>
            <person name="Devries R.P."/>
            <person name="Grigoriev I.V."/>
            <person name="Machida M."/>
            <person name="Baker S.E."/>
            <person name="Andersen M.R."/>
        </authorList>
    </citation>
    <scope>NUCLEOTIDE SEQUENCE [LARGE SCALE GENOMIC DNA]</scope>
    <source>
        <strain evidence="2 3">IBT 29228</strain>
    </source>
</reference>
<protein>
    <submittedName>
        <fullName evidence="2">Uncharacterized protein</fullName>
    </submittedName>
</protein>
<evidence type="ECO:0000313" key="2">
    <source>
        <dbReference type="EMBL" id="KAE8376759.1"/>
    </source>
</evidence>
<keyword evidence="3" id="KW-1185">Reference proteome</keyword>
<keyword evidence="1" id="KW-0812">Transmembrane</keyword>
<dbReference type="PANTHER" id="PTHR35395:SF1">
    <property type="entry name" value="DUF6536 DOMAIN-CONTAINING PROTEIN"/>
    <property type="match status" value="1"/>
</dbReference>
<gene>
    <name evidence="2" type="ORF">BDV26DRAFT_293783</name>
</gene>
<proteinExistence type="predicted"/>
<accession>A0A5N7B625</accession>
<dbReference type="OrthoDB" id="5429634at2759"/>
<dbReference type="EMBL" id="ML736234">
    <property type="protein sequence ID" value="KAE8376759.1"/>
    <property type="molecule type" value="Genomic_DNA"/>
</dbReference>
<evidence type="ECO:0000256" key="1">
    <source>
        <dbReference type="SAM" id="Phobius"/>
    </source>
</evidence>